<accession>Q4TF29</accession>
<evidence type="ECO:0000313" key="2">
    <source>
        <dbReference type="EMBL" id="CAF88503.1"/>
    </source>
</evidence>
<feature type="non-terminal residue" evidence="2">
    <location>
        <position position="1"/>
    </location>
</feature>
<name>Q4TF29_TETNG</name>
<dbReference type="OrthoDB" id="9908083at2759"/>
<feature type="non-terminal residue" evidence="2">
    <location>
        <position position="35"/>
    </location>
</feature>
<sequence length="35" mass="3972">PQEMDIDEILKRAETRENDPGPSTVGEELLSQFKV</sequence>
<reference evidence="2" key="1">
    <citation type="journal article" date="2004" name="Nature">
        <title>Genome duplication in the teleost fish Tetraodon nigroviridis reveals the early vertebrate proto-karyotype.</title>
        <authorList>
            <person name="Jaillon O."/>
            <person name="Aury J.-M."/>
            <person name="Brunet F."/>
            <person name="Petit J.-L."/>
            <person name="Stange-Thomann N."/>
            <person name="Mauceli E."/>
            <person name="Bouneau L."/>
            <person name="Fischer C."/>
            <person name="Ozouf-Costaz C."/>
            <person name="Bernot A."/>
            <person name="Nicaud S."/>
            <person name="Jaffe D."/>
            <person name="Fisher S."/>
            <person name="Lutfalla G."/>
            <person name="Dossat C."/>
            <person name="Segurens B."/>
            <person name="Dasilva C."/>
            <person name="Salanoubat M."/>
            <person name="Levy M."/>
            <person name="Boudet N."/>
            <person name="Castellano S."/>
            <person name="Anthouard V."/>
            <person name="Jubin C."/>
            <person name="Castelli V."/>
            <person name="Katinka M."/>
            <person name="Vacherie B."/>
            <person name="Biemont C."/>
            <person name="Skalli Z."/>
            <person name="Cattolico L."/>
            <person name="Poulain J."/>
            <person name="De Berardinis V."/>
            <person name="Cruaud C."/>
            <person name="Duprat S."/>
            <person name="Brottier P."/>
            <person name="Coutanceau J.-P."/>
            <person name="Gouzy J."/>
            <person name="Parra G."/>
            <person name="Lardier G."/>
            <person name="Chapple C."/>
            <person name="McKernan K.J."/>
            <person name="McEwan P."/>
            <person name="Bosak S."/>
            <person name="Kellis M."/>
            <person name="Volff J.-N."/>
            <person name="Guigo R."/>
            <person name="Zody M.C."/>
            <person name="Mesirov J."/>
            <person name="Lindblad-Toh K."/>
            <person name="Birren B."/>
            <person name="Nusbaum C."/>
            <person name="Kahn D."/>
            <person name="Robinson-Rechavi M."/>
            <person name="Laudet V."/>
            <person name="Schachter V."/>
            <person name="Quetier F."/>
            <person name="Saurin W."/>
            <person name="Scarpelli C."/>
            <person name="Wincker P."/>
            <person name="Lander E.S."/>
            <person name="Weissenbach J."/>
            <person name="Roest Crollius H."/>
        </authorList>
    </citation>
    <scope>NUCLEOTIDE SEQUENCE [LARGE SCALE GENOMIC DNA]</scope>
</reference>
<reference evidence="2" key="2">
    <citation type="submission" date="2004-02" db="EMBL/GenBank/DDBJ databases">
        <authorList>
            <consortium name="Genoscope"/>
            <consortium name="Whitehead Institute Centre for Genome Research"/>
        </authorList>
    </citation>
    <scope>NUCLEOTIDE SEQUENCE</scope>
</reference>
<protein>
    <submittedName>
        <fullName evidence="2">(spotted green pufferfish) hypothetical protein</fullName>
    </submittedName>
</protein>
<feature type="region of interest" description="Disordered" evidence="1">
    <location>
        <begin position="1"/>
        <end position="35"/>
    </location>
</feature>
<dbReference type="KEGG" id="tng:GSTEN00001937G001"/>
<evidence type="ECO:0000256" key="1">
    <source>
        <dbReference type="SAM" id="MobiDB-lite"/>
    </source>
</evidence>
<organism evidence="2">
    <name type="scientific">Tetraodon nigroviridis</name>
    <name type="common">Spotted green pufferfish</name>
    <name type="synonym">Chelonodon nigroviridis</name>
    <dbReference type="NCBI Taxonomy" id="99883"/>
    <lineage>
        <taxon>Eukaryota</taxon>
        <taxon>Metazoa</taxon>
        <taxon>Chordata</taxon>
        <taxon>Craniata</taxon>
        <taxon>Vertebrata</taxon>
        <taxon>Euteleostomi</taxon>
        <taxon>Actinopterygii</taxon>
        <taxon>Neopterygii</taxon>
        <taxon>Teleostei</taxon>
        <taxon>Neoteleostei</taxon>
        <taxon>Acanthomorphata</taxon>
        <taxon>Eupercaria</taxon>
        <taxon>Tetraodontiformes</taxon>
        <taxon>Tetradontoidea</taxon>
        <taxon>Tetraodontidae</taxon>
        <taxon>Tetraodon</taxon>
    </lineage>
</organism>
<comment type="caution">
    <text evidence="2">The sequence shown here is derived from an EMBL/GenBank/DDBJ whole genome shotgun (WGS) entry which is preliminary data.</text>
</comment>
<gene>
    <name evidence="2" type="ORF">GSTENG00001937001</name>
</gene>
<feature type="compositionally biased region" description="Basic and acidic residues" evidence="1">
    <location>
        <begin position="8"/>
        <end position="19"/>
    </location>
</feature>
<dbReference type="HOGENOM" id="CLU_000315_8_0_1"/>
<proteinExistence type="predicted"/>
<dbReference type="AlphaFoldDB" id="Q4TF29"/>
<dbReference type="EMBL" id="CAAE01004879">
    <property type="protein sequence ID" value="CAF88503.1"/>
    <property type="molecule type" value="Genomic_DNA"/>
</dbReference>